<feature type="compositionally biased region" description="Basic and acidic residues" evidence="1">
    <location>
        <begin position="933"/>
        <end position="942"/>
    </location>
</feature>
<feature type="compositionally biased region" description="Acidic residues" evidence="1">
    <location>
        <begin position="637"/>
        <end position="653"/>
    </location>
</feature>
<sequence>MSLAVRGGIPISLFDRRAAPLTPFSDLSDNPDTPGTTYSFQDPPQHKSANMQAEPAHHALPGLLDPHVPTTDDEMMDSDADIRKDSDFDIEIDADEVYSNAGGVDLDVNYRMEEDNADNSHQLYDNDDIMLDEEDDIIFEKQQVDDEADPIPGGVPTSAVPEASPKTLPEEQSAVPEESNITHSIPPAISEQVDQPSLLLEEPNAGETAHLTDSQPTASPAGEPHGALAPPEDAEKAAAVHETITQDSDLQHKENVWSENTSVTLTNDVVPLEERQANETTEQPHQPVTTGNEADEQGVVSLTDEPPSFDPHPVVVQYEQNHVSLFPPPDDVDLPFFIKDVGVCLRGMNELFSELRNVLDGSVSLGDELVIKIVDYGVEISEDSKSSYEFSLQHILDLHVRLSLQDNVENPEALRLVLFSRPSVSSRINMLLSSANEGLGYNKAIEYARRKSGDSDANSEQRFVETSEGGDLQEAEVEDYNNNDDSPAAFAHDTDKPAEVESNLTENQGSISEQKEEFEEEDDDDDGDGDDDDDDFDLEYGNDDIANGGVEGENEGGANLKDGAPNSPSPTTAVSKDSPTSINESPNHGSETPRAQENTVLELETVSNSASPRDTQTPDEVEESVSTVQGDEAHSTEEEEEELIEYEDYETFGESESHHSPHTVNSESAEQNLGDNGPSPYEDPEQQQDAARPSDTPENYEQQSTANFIDPSENAVDGDHNESHSPSDGDVNVNNEPSSIPVFGGDGEGEGDYIGEQQEEYGAYEYEGRQGFEAGQDGVRDYLPVGEQYNIQDPSGDSHESSMQRYSRPEQSDQLADDEQNQYLGETAEYEDGYEHYNAEYDGAVDGQEALPGETEYDVGYQIYDLNQAHLGTDYDDDAATGDANETGLATNAENDEAVGSLHPPELAPEVESLLGYDSDDEAEHNTLSEAKQSTEQKRMYGELEQDEDDDEILGWSKFSNPSTTSSPSSDRTSSRPAKRQRSD</sequence>
<dbReference type="STRING" id="42251.A0A2T7A7I5"/>
<feature type="compositionally biased region" description="Acidic residues" evidence="1">
    <location>
        <begin position="471"/>
        <end position="482"/>
    </location>
</feature>
<feature type="compositionally biased region" description="Acidic residues" evidence="1">
    <location>
        <begin position="944"/>
        <end position="953"/>
    </location>
</feature>
<feature type="compositionally biased region" description="Polar residues" evidence="1">
    <location>
        <begin position="257"/>
        <end position="267"/>
    </location>
</feature>
<evidence type="ECO:0000256" key="1">
    <source>
        <dbReference type="SAM" id="MobiDB-lite"/>
    </source>
</evidence>
<feature type="compositionally biased region" description="Polar residues" evidence="1">
    <location>
        <begin position="569"/>
        <end position="615"/>
    </location>
</feature>
<feature type="compositionally biased region" description="Polar residues" evidence="1">
    <location>
        <begin position="25"/>
        <end position="51"/>
    </location>
</feature>
<feature type="compositionally biased region" description="Low complexity" evidence="1">
    <location>
        <begin position="960"/>
        <end position="976"/>
    </location>
</feature>
<organism evidence="2 3">
    <name type="scientific">Tuber borchii</name>
    <name type="common">White truffle</name>
    <dbReference type="NCBI Taxonomy" id="42251"/>
    <lineage>
        <taxon>Eukaryota</taxon>
        <taxon>Fungi</taxon>
        <taxon>Dikarya</taxon>
        <taxon>Ascomycota</taxon>
        <taxon>Pezizomycotina</taxon>
        <taxon>Pezizomycetes</taxon>
        <taxon>Pezizales</taxon>
        <taxon>Tuberaceae</taxon>
        <taxon>Tuber</taxon>
    </lineage>
</organism>
<proteinExistence type="predicted"/>
<name>A0A2T7A7I5_TUBBO</name>
<protein>
    <submittedName>
        <fullName evidence="2">Uncharacterized protein</fullName>
    </submittedName>
</protein>
<reference evidence="2 3" key="1">
    <citation type="submission" date="2017-04" db="EMBL/GenBank/DDBJ databases">
        <title>Draft genome sequence of Tuber borchii Vittad., a whitish edible truffle.</title>
        <authorList>
            <consortium name="DOE Joint Genome Institute"/>
            <person name="Murat C."/>
            <person name="Kuo A."/>
            <person name="Barry K.W."/>
            <person name="Clum A."/>
            <person name="Dockter R.B."/>
            <person name="Fauchery L."/>
            <person name="Iotti M."/>
            <person name="Kohler A."/>
            <person name="Labutti K."/>
            <person name="Lindquist E.A."/>
            <person name="Lipzen A."/>
            <person name="Ohm R.A."/>
            <person name="Wang M."/>
            <person name="Grigoriev I.V."/>
            <person name="Zambonelli A."/>
            <person name="Martin F.M."/>
        </authorList>
    </citation>
    <scope>NUCLEOTIDE SEQUENCE [LARGE SCALE GENOMIC DNA]</scope>
    <source>
        <strain evidence="2 3">Tbo3840</strain>
    </source>
</reference>
<accession>A0A2T7A7I5</accession>
<keyword evidence="3" id="KW-1185">Reference proteome</keyword>
<dbReference type="OrthoDB" id="5339076at2759"/>
<gene>
    <name evidence="2" type="ORF">B9Z19DRAFT_1060806</name>
</gene>
<feature type="compositionally biased region" description="Basic and acidic residues" evidence="1">
    <location>
        <begin position="717"/>
        <end position="727"/>
    </location>
</feature>
<feature type="region of interest" description="Disordered" evidence="1">
    <location>
        <begin position="450"/>
        <end position="853"/>
    </location>
</feature>
<feature type="compositionally biased region" description="Acidic residues" evidence="1">
    <location>
        <begin position="747"/>
        <end position="759"/>
    </location>
</feature>
<feature type="region of interest" description="Disordered" evidence="1">
    <location>
        <begin position="145"/>
        <end position="267"/>
    </location>
</feature>
<dbReference type="Pfam" id="PF10336">
    <property type="entry name" value="DUF2420"/>
    <property type="match status" value="1"/>
</dbReference>
<feature type="region of interest" description="Disordered" evidence="1">
    <location>
        <begin position="872"/>
        <end position="984"/>
    </location>
</feature>
<evidence type="ECO:0000313" key="2">
    <source>
        <dbReference type="EMBL" id="PUU83698.1"/>
    </source>
</evidence>
<comment type="caution">
    <text evidence="2">The sequence shown here is derived from an EMBL/GenBank/DDBJ whole genome shotgun (WGS) entry which is preliminary data.</text>
</comment>
<dbReference type="InterPro" id="IPR018822">
    <property type="entry name" value="UPF0646"/>
</dbReference>
<evidence type="ECO:0000313" key="3">
    <source>
        <dbReference type="Proteomes" id="UP000244722"/>
    </source>
</evidence>
<dbReference type="Proteomes" id="UP000244722">
    <property type="component" value="Unassembled WGS sequence"/>
</dbReference>
<dbReference type="EMBL" id="NESQ01000008">
    <property type="protein sequence ID" value="PUU83698.1"/>
    <property type="molecule type" value="Genomic_DNA"/>
</dbReference>
<dbReference type="AlphaFoldDB" id="A0A2T7A7I5"/>
<feature type="compositionally biased region" description="Low complexity" evidence="1">
    <location>
        <begin position="760"/>
        <end position="771"/>
    </location>
</feature>
<feature type="compositionally biased region" description="Acidic residues" evidence="1">
    <location>
        <begin position="516"/>
        <end position="542"/>
    </location>
</feature>
<feature type="compositionally biased region" description="Polar residues" evidence="1">
    <location>
        <begin position="662"/>
        <end position="674"/>
    </location>
</feature>
<feature type="compositionally biased region" description="Polar residues" evidence="1">
    <location>
        <begin position="502"/>
        <end position="512"/>
    </location>
</feature>
<feature type="compositionally biased region" description="Basic and acidic residues" evidence="1">
    <location>
        <begin position="796"/>
        <end position="811"/>
    </location>
</feature>
<feature type="region of interest" description="Disordered" evidence="1">
    <location>
        <begin position="20"/>
        <end position="82"/>
    </location>
</feature>
<feature type="compositionally biased region" description="Polar residues" evidence="1">
    <location>
        <begin position="696"/>
        <end position="707"/>
    </location>
</feature>